<dbReference type="EMBL" id="FZOA01000001">
    <property type="protein sequence ID" value="SNR59914.1"/>
    <property type="molecule type" value="Genomic_DNA"/>
</dbReference>
<reference evidence="3" key="1">
    <citation type="submission" date="2017-06" db="EMBL/GenBank/DDBJ databases">
        <authorList>
            <person name="Varghese N."/>
            <person name="Submissions S."/>
        </authorList>
    </citation>
    <scope>NUCLEOTIDE SEQUENCE [LARGE SCALE GENOMIC DNA]</scope>
    <source>
        <strain evidence="3">Ca-68</strain>
    </source>
</reference>
<dbReference type="AlphaFoldDB" id="A0A238XNI6"/>
<name>A0A238XNI6_9PROT</name>
<feature type="transmembrane region" description="Helical" evidence="1">
    <location>
        <begin position="65"/>
        <end position="83"/>
    </location>
</feature>
<evidence type="ECO:0000256" key="1">
    <source>
        <dbReference type="SAM" id="Phobius"/>
    </source>
</evidence>
<gene>
    <name evidence="2" type="ORF">SAMN05192560_0029</name>
</gene>
<feature type="transmembrane region" description="Helical" evidence="1">
    <location>
        <begin position="131"/>
        <end position="149"/>
    </location>
</feature>
<evidence type="ECO:0000313" key="3">
    <source>
        <dbReference type="Proteomes" id="UP000198305"/>
    </source>
</evidence>
<keyword evidence="3" id="KW-1185">Reference proteome</keyword>
<dbReference type="Proteomes" id="UP000198305">
    <property type="component" value="Unassembled WGS sequence"/>
</dbReference>
<organism evidence="2 3">
    <name type="scientific">Methylobacillus rhizosphaerae</name>
    <dbReference type="NCBI Taxonomy" id="551994"/>
    <lineage>
        <taxon>Bacteria</taxon>
        <taxon>Pseudomonadati</taxon>
        <taxon>Pseudomonadota</taxon>
        <taxon>Betaproteobacteria</taxon>
        <taxon>Nitrosomonadales</taxon>
        <taxon>Methylophilaceae</taxon>
        <taxon>Methylobacillus</taxon>
    </lineage>
</organism>
<keyword evidence="1" id="KW-0812">Transmembrane</keyword>
<feature type="transmembrane region" description="Helical" evidence="1">
    <location>
        <begin position="90"/>
        <end position="111"/>
    </location>
</feature>
<proteinExistence type="predicted"/>
<evidence type="ECO:0008006" key="4">
    <source>
        <dbReference type="Google" id="ProtNLM"/>
    </source>
</evidence>
<evidence type="ECO:0000313" key="2">
    <source>
        <dbReference type="EMBL" id="SNR59914.1"/>
    </source>
</evidence>
<feature type="transmembrane region" description="Helical" evidence="1">
    <location>
        <begin position="158"/>
        <end position="178"/>
    </location>
</feature>
<keyword evidence="1" id="KW-0472">Membrane</keyword>
<dbReference type="RefSeq" id="WP_179212018.1">
    <property type="nucleotide sequence ID" value="NZ_FZOA01000001.1"/>
</dbReference>
<dbReference type="Pfam" id="PF06532">
    <property type="entry name" value="NrsF"/>
    <property type="match status" value="1"/>
</dbReference>
<keyword evidence="1" id="KW-1133">Transmembrane helix</keyword>
<sequence length="213" mass="22960">MKTDELIKMLATGVSPVRSLMAEKLIGMALLAGSVISLILLWMIYGIRPDLGEVSTSVAFWMKLGVPLASVGIGLVLIFILAHPGKRPGIGYWALVIPVAVLWAWAIWTWAAADPGIRPELLWGKTWKVCILNITFLALPVGAAILFALRRLAPTRPVLTGAIAGWCAGGAGASVYALHCPEMAAPFLAVWYVLGMMVPSAIMAYLGHRCLRW</sequence>
<accession>A0A238XNI6</accession>
<protein>
    <recommendedName>
        <fullName evidence="4">Anti-sigma-F factor NrsF</fullName>
    </recommendedName>
</protein>
<feature type="transmembrane region" description="Helical" evidence="1">
    <location>
        <begin position="184"/>
        <end position="206"/>
    </location>
</feature>
<feature type="transmembrane region" description="Helical" evidence="1">
    <location>
        <begin position="25"/>
        <end position="45"/>
    </location>
</feature>
<dbReference type="InterPro" id="IPR009495">
    <property type="entry name" value="NrsF"/>
</dbReference>